<keyword evidence="1" id="KW-1185">Reference proteome</keyword>
<reference evidence="2" key="1">
    <citation type="submission" date="2022-11" db="UniProtKB">
        <authorList>
            <consortium name="WormBaseParasite"/>
        </authorList>
    </citation>
    <scope>IDENTIFICATION</scope>
</reference>
<dbReference type="Proteomes" id="UP000887565">
    <property type="component" value="Unplaced"/>
</dbReference>
<sequence>MPPPLSEKVCSSEVASSHSKSLAARLRMDKGLVGVVVKKGVDAENLLTTAAAAASENHTFQVKRRKAAHRRSLPFYFGCGGDFSRCVFISGKYRARRLFEKIFSLIGHRRLTMMQR</sequence>
<name>A0A915IU61_ROMCU</name>
<dbReference type="AlphaFoldDB" id="A0A915IU61"/>
<evidence type="ECO:0000313" key="1">
    <source>
        <dbReference type="Proteomes" id="UP000887565"/>
    </source>
</evidence>
<protein>
    <submittedName>
        <fullName evidence="2">Uncharacterized protein</fullName>
    </submittedName>
</protein>
<evidence type="ECO:0000313" key="2">
    <source>
        <dbReference type="WBParaSite" id="nRc.2.0.1.t17593-RA"/>
    </source>
</evidence>
<proteinExistence type="predicted"/>
<organism evidence="1 2">
    <name type="scientific">Romanomermis culicivorax</name>
    <name type="common">Nematode worm</name>
    <dbReference type="NCBI Taxonomy" id="13658"/>
    <lineage>
        <taxon>Eukaryota</taxon>
        <taxon>Metazoa</taxon>
        <taxon>Ecdysozoa</taxon>
        <taxon>Nematoda</taxon>
        <taxon>Enoplea</taxon>
        <taxon>Dorylaimia</taxon>
        <taxon>Mermithida</taxon>
        <taxon>Mermithoidea</taxon>
        <taxon>Mermithidae</taxon>
        <taxon>Romanomermis</taxon>
    </lineage>
</organism>
<accession>A0A915IU61</accession>
<dbReference type="WBParaSite" id="nRc.2.0.1.t17593-RA">
    <property type="protein sequence ID" value="nRc.2.0.1.t17593-RA"/>
    <property type="gene ID" value="nRc.2.0.1.g17593"/>
</dbReference>